<dbReference type="RefSeq" id="WP_345589127.1">
    <property type="nucleotide sequence ID" value="NZ_BAABJG010000015.1"/>
</dbReference>
<dbReference type="Proteomes" id="UP001597180">
    <property type="component" value="Unassembled WGS sequence"/>
</dbReference>
<keyword evidence="4" id="KW-0812">Transmembrane</keyword>
<gene>
    <name evidence="6" type="ORF">ACFQ4B_23530</name>
</gene>
<keyword evidence="7" id="KW-1185">Reference proteome</keyword>
<keyword evidence="1" id="KW-0805">Transcription regulation</keyword>
<evidence type="ECO:0000256" key="2">
    <source>
        <dbReference type="ARBA" id="ARBA00023125"/>
    </source>
</evidence>
<comment type="caution">
    <text evidence="6">The sequence shown here is derived from an EMBL/GenBank/DDBJ whole genome shotgun (WGS) entry which is preliminary data.</text>
</comment>
<evidence type="ECO:0000256" key="4">
    <source>
        <dbReference type="SAM" id="Phobius"/>
    </source>
</evidence>
<organism evidence="6 7">
    <name type="scientific">Paenibacillus vulneris</name>
    <dbReference type="NCBI Taxonomy" id="1133364"/>
    <lineage>
        <taxon>Bacteria</taxon>
        <taxon>Bacillati</taxon>
        <taxon>Bacillota</taxon>
        <taxon>Bacilli</taxon>
        <taxon>Bacillales</taxon>
        <taxon>Paenibacillaceae</taxon>
        <taxon>Paenibacillus</taxon>
    </lineage>
</organism>
<keyword evidence="2" id="KW-0238">DNA-binding</keyword>
<evidence type="ECO:0000313" key="6">
    <source>
        <dbReference type="EMBL" id="MFD1223096.1"/>
    </source>
</evidence>
<dbReference type="InterPro" id="IPR018062">
    <property type="entry name" value="HTH_AraC-typ_CS"/>
</dbReference>
<dbReference type="Pfam" id="PF12833">
    <property type="entry name" value="HTH_18"/>
    <property type="match status" value="1"/>
</dbReference>
<dbReference type="EMBL" id="JBHTLU010000031">
    <property type="protein sequence ID" value="MFD1223096.1"/>
    <property type="molecule type" value="Genomic_DNA"/>
</dbReference>
<evidence type="ECO:0000313" key="7">
    <source>
        <dbReference type="Proteomes" id="UP001597180"/>
    </source>
</evidence>
<dbReference type="Gene3D" id="1.10.10.60">
    <property type="entry name" value="Homeodomain-like"/>
    <property type="match status" value="2"/>
</dbReference>
<keyword evidence="4" id="KW-0472">Membrane</keyword>
<feature type="transmembrane region" description="Helical" evidence="4">
    <location>
        <begin position="303"/>
        <end position="323"/>
    </location>
</feature>
<evidence type="ECO:0000256" key="1">
    <source>
        <dbReference type="ARBA" id="ARBA00023015"/>
    </source>
</evidence>
<evidence type="ECO:0000259" key="5">
    <source>
        <dbReference type="PROSITE" id="PS01124"/>
    </source>
</evidence>
<dbReference type="InterPro" id="IPR018060">
    <property type="entry name" value="HTH_AraC"/>
</dbReference>
<dbReference type="PANTHER" id="PTHR43280:SF2">
    <property type="entry name" value="HTH-TYPE TRANSCRIPTIONAL REGULATOR EXSA"/>
    <property type="match status" value="1"/>
</dbReference>
<dbReference type="SUPFAM" id="SSF46689">
    <property type="entry name" value="Homeodomain-like"/>
    <property type="match status" value="2"/>
</dbReference>
<dbReference type="InterPro" id="IPR009057">
    <property type="entry name" value="Homeodomain-like_sf"/>
</dbReference>
<name>A0ABW3UTG9_9BACL</name>
<reference evidence="7" key="1">
    <citation type="journal article" date="2019" name="Int. J. Syst. Evol. Microbiol.">
        <title>The Global Catalogue of Microorganisms (GCM) 10K type strain sequencing project: providing services to taxonomists for standard genome sequencing and annotation.</title>
        <authorList>
            <consortium name="The Broad Institute Genomics Platform"/>
            <consortium name="The Broad Institute Genome Sequencing Center for Infectious Disease"/>
            <person name="Wu L."/>
            <person name="Ma J."/>
        </authorList>
    </citation>
    <scope>NUCLEOTIDE SEQUENCE [LARGE SCALE GENOMIC DNA]</scope>
    <source>
        <strain evidence="7">CCUG 53270</strain>
    </source>
</reference>
<evidence type="ECO:0000256" key="3">
    <source>
        <dbReference type="ARBA" id="ARBA00023163"/>
    </source>
</evidence>
<dbReference type="InterPro" id="IPR041522">
    <property type="entry name" value="CdaR_GGDEF"/>
</dbReference>
<protein>
    <submittedName>
        <fullName evidence="6">Helix-turn-helix domain-containing protein</fullName>
    </submittedName>
</protein>
<dbReference type="Gene3D" id="3.30.450.20">
    <property type="entry name" value="PAS domain"/>
    <property type="match status" value="1"/>
</dbReference>
<dbReference type="SMART" id="SM00342">
    <property type="entry name" value="HTH_ARAC"/>
    <property type="match status" value="1"/>
</dbReference>
<keyword evidence="3" id="KW-0804">Transcription</keyword>
<sequence>MVRIKSISRGSAFTTLLLSYLAVFLLPIALGSILYTKTNTIMTDNANRANYAMLEQLRQVMDSKLRDVQLMSQQIALNPRLQWLMNNAETADSADAYKFVEFVSEHMSRYQNVSDLIQGYYVYLGVNDTVLMPTAKTSADVLYERLYRPVGTSFEAWRNGLISSPHYQDFIPVTYDTPTGTLDTITYVQTLPLGEPSDIRGALVILLDVNQIRSMLSKVESAYQSSVFILDRKDRLMIGNDRQALPWDQIRDVVQYKGVPYEYKDHGKEMMLSYTASEQNGWKYVHIMPKNVYLERVYTLRNWMITLLLICLAGGGAAIWFWLHRNYTPLRNVVRVLQNGKPLRTKQPSNEYEFIRETIQMTMDEERELRKTLSRQTPVIQASFLSRFIRGHVDVSRMTDESLAFMNIRFISDLFAVILIDIADISRFSADSSERQWALIRFIISNIGNDLIREREWGYAVELDQHRVALLVNFSEARRAEADQALDDIAARLKQMMEERFHTYITLATGNMHEGTEHACESYFEALSALDYKMYRGHSSIIRYREISDTDGHYYYPIETEIQLINFTKSGDKENVSRLIDNLFHAHFSQRRISPELGRNFFINMVSTLWKIMNPMEPLYHEVFGEGFDPLKELSSCTTVEEMKLKIREWYLALCQHLNAGRSHHGRQLSERITRYIEEHYGDDMLSLTTIADHFGLTPQYLSAFFKKQTGMNLTDYLTRVRIEEAKKLMKDKKLTFTQIANKVGYASDIGFIRVFKKYEGTTPGKYRESL</sequence>
<dbReference type="PANTHER" id="PTHR43280">
    <property type="entry name" value="ARAC-FAMILY TRANSCRIPTIONAL REGULATOR"/>
    <property type="match status" value="1"/>
</dbReference>
<accession>A0ABW3UTG9</accession>
<keyword evidence="4" id="KW-1133">Transmembrane helix</keyword>
<dbReference type="PROSITE" id="PS01124">
    <property type="entry name" value="HTH_ARAC_FAMILY_2"/>
    <property type="match status" value="1"/>
</dbReference>
<feature type="domain" description="HTH araC/xylS-type" evidence="5">
    <location>
        <begin position="671"/>
        <end position="770"/>
    </location>
</feature>
<proteinExistence type="predicted"/>
<dbReference type="PROSITE" id="PS00041">
    <property type="entry name" value="HTH_ARAC_FAMILY_1"/>
    <property type="match status" value="1"/>
</dbReference>
<dbReference type="Pfam" id="PF17853">
    <property type="entry name" value="GGDEF_2"/>
    <property type="match status" value="1"/>
</dbReference>